<organism evidence="1 2">
    <name type="scientific">Ambispora leptoticha</name>
    <dbReference type="NCBI Taxonomy" id="144679"/>
    <lineage>
        <taxon>Eukaryota</taxon>
        <taxon>Fungi</taxon>
        <taxon>Fungi incertae sedis</taxon>
        <taxon>Mucoromycota</taxon>
        <taxon>Glomeromycotina</taxon>
        <taxon>Glomeromycetes</taxon>
        <taxon>Archaeosporales</taxon>
        <taxon>Ambisporaceae</taxon>
        <taxon>Ambispora</taxon>
    </lineage>
</organism>
<feature type="non-terminal residue" evidence="1">
    <location>
        <position position="60"/>
    </location>
</feature>
<dbReference type="EMBL" id="CAJVPS010000347">
    <property type="protein sequence ID" value="CAG8479247.1"/>
    <property type="molecule type" value="Genomic_DNA"/>
</dbReference>
<protein>
    <submittedName>
        <fullName evidence="1">5359_t:CDS:1</fullName>
    </submittedName>
</protein>
<reference evidence="1" key="1">
    <citation type="submission" date="2021-06" db="EMBL/GenBank/DDBJ databases">
        <authorList>
            <person name="Kallberg Y."/>
            <person name="Tangrot J."/>
            <person name="Rosling A."/>
        </authorList>
    </citation>
    <scope>NUCLEOTIDE SEQUENCE</scope>
    <source>
        <strain evidence="1">FL130A</strain>
    </source>
</reference>
<dbReference type="Proteomes" id="UP000789508">
    <property type="component" value="Unassembled WGS sequence"/>
</dbReference>
<evidence type="ECO:0000313" key="1">
    <source>
        <dbReference type="EMBL" id="CAG8479247.1"/>
    </source>
</evidence>
<evidence type="ECO:0000313" key="2">
    <source>
        <dbReference type="Proteomes" id="UP000789508"/>
    </source>
</evidence>
<dbReference type="AlphaFoldDB" id="A0A9N8ZBV3"/>
<accession>A0A9N8ZBV3</accession>
<gene>
    <name evidence="1" type="ORF">ALEPTO_LOCUS2402</name>
</gene>
<sequence>MAPMGEPFSKDTLPTKLPLGALGELFLTGKLTGELFSKDVLSAKLPLDVLDELFSMSKLM</sequence>
<keyword evidence="2" id="KW-1185">Reference proteome</keyword>
<comment type="caution">
    <text evidence="1">The sequence shown here is derived from an EMBL/GenBank/DDBJ whole genome shotgun (WGS) entry which is preliminary data.</text>
</comment>
<name>A0A9N8ZBV3_9GLOM</name>
<proteinExistence type="predicted"/>